<name>A0A383BJS7_9ZZZZ</name>
<gene>
    <name evidence="1" type="ORF">METZ01_LOCUS473221</name>
</gene>
<proteinExistence type="predicted"/>
<feature type="non-terminal residue" evidence="1">
    <location>
        <position position="101"/>
    </location>
</feature>
<reference evidence="1" key="1">
    <citation type="submission" date="2018-05" db="EMBL/GenBank/DDBJ databases">
        <authorList>
            <person name="Lanie J.A."/>
            <person name="Ng W.-L."/>
            <person name="Kazmierczak K.M."/>
            <person name="Andrzejewski T.M."/>
            <person name="Davidsen T.M."/>
            <person name="Wayne K.J."/>
            <person name="Tettelin H."/>
            <person name="Glass J.I."/>
            <person name="Rusch D."/>
            <person name="Podicherti R."/>
            <person name="Tsui H.-C.T."/>
            <person name="Winkler M.E."/>
        </authorList>
    </citation>
    <scope>NUCLEOTIDE SEQUENCE</scope>
</reference>
<dbReference type="EMBL" id="UINC01201161">
    <property type="protein sequence ID" value="SVE20367.1"/>
    <property type="molecule type" value="Genomic_DNA"/>
</dbReference>
<accession>A0A383BJS7</accession>
<protein>
    <submittedName>
        <fullName evidence="1">Uncharacterized protein</fullName>
    </submittedName>
</protein>
<organism evidence="1">
    <name type="scientific">marine metagenome</name>
    <dbReference type="NCBI Taxonomy" id="408172"/>
    <lineage>
        <taxon>unclassified sequences</taxon>
        <taxon>metagenomes</taxon>
        <taxon>ecological metagenomes</taxon>
    </lineage>
</organism>
<sequence>MLIEVGIHHPGIPLFEKACFHAGPDGQLLITQVCLVAQVLTRGFETAVEAGDAGIAAGHTKTQVPIGLYMGSLVHGATVHPALYSYLTLSIVDGPLTQAGI</sequence>
<evidence type="ECO:0000313" key="1">
    <source>
        <dbReference type="EMBL" id="SVE20367.1"/>
    </source>
</evidence>
<dbReference type="AlphaFoldDB" id="A0A383BJS7"/>